<proteinExistence type="predicted"/>
<evidence type="ECO:0000313" key="3">
    <source>
        <dbReference type="Proteomes" id="UP000673383"/>
    </source>
</evidence>
<name>A0A8I1YI16_BRAEL</name>
<evidence type="ECO:0000256" key="1">
    <source>
        <dbReference type="SAM" id="MobiDB-lite"/>
    </source>
</evidence>
<dbReference type="EMBL" id="JAFICZ010000001">
    <property type="protein sequence ID" value="MBP1299892.1"/>
    <property type="molecule type" value="Genomic_DNA"/>
</dbReference>
<organism evidence="2 3">
    <name type="scientific">Bradyrhizobium elkanii</name>
    <dbReference type="NCBI Taxonomy" id="29448"/>
    <lineage>
        <taxon>Bacteria</taxon>
        <taxon>Pseudomonadati</taxon>
        <taxon>Pseudomonadota</taxon>
        <taxon>Alphaproteobacteria</taxon>
        <taxon>Hyphomicrobiales</taxon>
        <taxon>Nitrobacteraceae</taxon>
        <taxon>Bradyrhizobium</taxon>
    </lineage>
</organism>
<dbReference type="RefSeq" id="WP_141382003.1">
    <property type="nucleotide sequence ID" value="NZ_BJNL01000050.1"/>
</dbReference>
<comment type="caution">
    <text evidence="2">The sequence shown here is derived from an EMBL/GenBank/DDBJ whole genome shotgun (WGS) entry which is preliminary data.</text>
</comment>
<reference evidence="2" key="1">
    <citation type="submission" date="2021-02" db="EMBL/GenBank/DDBJ databases">
        <title>Genomic Encyclopedia of Type Strains, Phase IV (KMG-V): Genome sequencing to study the core and pangenomes of soil and plant-associated prokaryotes.</title>
        <authorList>
            <person name="Whitman W."/>
        </authorList>
    </citation>
    <scope>NUCLEOTIDE SEQUENCE</scope>
    <source>
        <strain evidence="2">USDA 406</strain>
    </source>
</reference>
<protein>
    <submittedName>
        <fullName evidence="2">Uncharacterized protein</fullName>
    </submittedName>
</protein>
<dbReference type="AlphaFoldDB" id="A0A8I1YI16"/>
<evidence type="ECO:0000313" key="2">
    <source>
        <dbReference type="EMBL" id="MBP1299892.1"/>
    </source>
</evidence>
<feature type="compositionally biased region" description="Polar residues" evidence="1">
    <location>
        <begin position="81"/>
        <end position="95"/>
    </location>
</feature>
<accession>A0A8I1YI16</accession>
<sequence length="95" mass="10220">MKPQWIDAIYGIIPSIRIEIDTAPSFRSGRFAGSTRDAPAASSFGLVARRVSYDFCLRMQGNGCFTVKKAHSECTGGANGQRFNGSTISNKARSG</sequence>
<dbReference type="Proteomes" id="UP000673383">
    <property type="component" value="Unassembled WGS sequence"/>
</dbReference>
<dbReference type="GeneID" id="92957000"/>
<gene>
    <name evidence="2" type="ORF">JOH49_009645</name>
</gene>
<feature type="region of interest" description="Disordered" evidence="1">
    <location>
        <begin position="76"/>
        <end position="95"/>
    </location>
</feature>